<name>A0A410P6C5_VELA1</name>
<evidence type="ECO:0000259" key="7">
    <source>
        <dbReference type="PROSITE" id="PS50110"/>
    </source>
</evidence>
<dbReference type="InterPro" id="IPR039420">
    <property type="entry name" value="WalR-like"/>
</dbReference>
<keyword evidence="9" id="KW-1185">Reference proteome</keyword>
<reference evidence="8 9" key="1">
    <citation type="submission" date="2017-01" db="EMBL/GenBank/DDBJ databases">
        <title>First insights into the biology of 'candidatus Vampirococcus archaeovorus'.</title>
        <authorList>
            <person name="Kizina J."/>
            <person name="Jordan S."/>
            <person name="Stueber K."/>
            <person name="Reinhardt R."/>
            <person name="Harder J."/>
        </authorList>
    </citation>
    <scope>NUCLEOTIDE SEQUENCE [LARGE SCALE GENOMIC DNA]</scope>
    <source>
        <strain evidence="8 9">LiM</strain>
    </source>
</reference>
<proteinExistence type="predicted"/>
<dbReference type="SUPFAM" id="SSF46894">
    <property type="entry name" value="C-terminal effector domain of the bipartite response regulators"/>
    <property type="match status" value="1"/>
</dbReference>
<dbReference type="PROSITE" id="PS50043">
    <property type="entry name" value="HTH_LUXR_2"/>
    <property type="match status" value="1"/>
</dbReference>
<evidence type="ECO:0000256" key="4">
    <source>
        <dbReference type="ARBA" id="ARBA00023163"/>
    </source>
</evidence>
<sequence>MKTHTIFIVDDHDIIREGIKAILRRQPEYEVVGEARDAETALDKIRPLKPDILLLDITMPKKTGLEIIEDVLRISPSTKILIISVHKANAYVMKALQSGVKGYLSKENAADDLPQALRKIVSGQVYLDAQASDYLLKKVSGPQEETQGPGLLTERELDVLRLVAESKAAKEIASLLSLSPRTVENYKNNMLKKLGLHRTSDLIKYAIKNKIVDIEDF</sequence>
<keyword evidence="4" id="KW-0804">Transcription</keyword>
<feature type="modified residue" description="4-aspartylphosphate" evidence="5">
    <location>
        <position position="56"/>
    </location>
</feature>
<dbReference type="InterPro" id="IPR001789">
    <property type="entry name" value="Sig_transdc_resp-reg_receiver"/>
</dbReference>
<evidence type="ECO:0000313" key="9">
    <source>
        <dbReference type="Proteomes" id="UP000287243"/>
    </source>
</evidence>
<keyword evidence="3" id="KW-0238">DNA-binding</keyword>
<dbReference type="PROSITE" id="PS50110">
    <property type="entry name" value="RESPONSE_REGULATORY"/>
    <property type="match status" value="1"/>
</dbReference>
<keyword evidence="1 5" id="KW-0597">Phosphoprotein</keyword>
<evidence type="ECO:0000256" key="2">
    <source>
        <dbReference type="ARBA" id="ARBA00023015"/>
    </source>
</evidence>
<dbReference type="KEGG" id="vai:BU251_08395"/>
<dbReference type="SUPFAM" id="SSF52172">
    <property type="entry name" value="CheY-like"/>
    <property type="match status" value="1"/>
</dbReference>
<dbReference type="PANTHER" id="PTHR43214">
    <property type="entry name" value="TWO-COMPONENT RESPONSE REGULATOR"/>
    <property type="match status" value="1"/>
</dbReference>
<dbReference type="InterPro" id="IPR058245">
    <property type="entry name" value="NreC/VraR/RcsB-like_REC"/>
</dbReference>
<dbReference type="AlphaFoldDB" id="A0A410P6C5"/>
<accession>A0A410P6C5</accession>
<dbReference type="Pfam" id="PF00072">
    <property type="entry name" value="Response_reg"/>
    <property type="match status" value="1"/>
</dbReference>
<evidence type="ECO:0000256" key="3">
    <source>
        <dbReference type="ARBA" id="ARBA00023125"/>
    </source>
</evidence>
<dbReference type="GO" id="GO:0006355">
    <property type="term" value="P:regulation of DNA-templated transcription"/>
    <property type="evidence" value="ECO:0007669"/>
    <property type="project" value="InterPro"/>
</dbReference>
<dbReference type="SMART" id="SM00448">
    <property type="entry name" value="REC"/>
    <property type="match status" value="1"/>
</dbReference>
<evidence type="ECO:0000259" key="6">
    <source>
        <dbReference type="PROSITE" id="PS50043"/>
    </source>
</evidence>
<dbReference type="GO" id="GO:0000160">
    <property type="term" value="P:phosphorelay signal transduction system"/>
    <property type="evidence" value="ECO:0007669"/>
    <property type="project" value="InterPro"/>
</dbReference>
<evidence type="ECO:0000256" key="1">
    <source>
        <dbReference type="ARBA" id="ARBA00022553"/>
    </source>
</evidence>
<dbReference type="RefSeq" id="WP_164908934.1">
    <property type="nucleotide sequence ID" value="NZ_CP019384.1"/>
</dbReference>
<evidence type="ECO:0000256" key="5">
    <source>
        <dbReference type="PROSITE-ProRule" id="PRU00169"/>
    </source>
</evidence>
<feature type="domain" description="HTH luxR-type" evidence="6">
    <location>
        <begin position="145"/>
        <end position="210"/>
    </location>
</feature>
<dbReference type="Proteomes" id="UP000287243">
    <property type="component" value="Chromosome"/>
</dbReference>
<evidence type="ECO:0000313" key="8">
    <source>
        <dbReference type="EMBL" id="QAT17737.1"/>
    </source>
</evidence>
<dbReference type="PRINTS" id="PR00038">
    <property type="entry name" value="HTHLUXR"/>
</dbReference>
<gene>
    <name evidence="8" type="ORF">BU251_08395</name>
</gene>
<protein>
    <recommendedName>
        <fullName evidence="10">DNA-binding response regulator</fullName>
    </recommendedName>
</protein>
<dbReference type="SMART" id="SM00421">
    <property type="entry name" value="HTH_LUXR"/>
    <property type="match status" value="1"/>
</dbReference>
<dbReference type="Gene3D" id="3.40.50.2300">
    <property type="match status" value="1"/>
</dbReference>
<dbReference type="InterPro" id="IPR000792">
    <property type="entry name" value="Tscrpt_reg_LuxR_C"/>
</dbReference>
<dbReference type="Pfam" id="PF00196">
    <property type="entry name" value="GerE"/>
    <property type="match status" value="1"/>
</dbReference>
<dbReference type="CDD" id="cd17535">
    <property type="entry name" value="REC_NarL-like"/>
    <property type="match status" value="1"/>
</dbReference>
<dbReference type="InterPro" id="IPR011006">
    <property type="entry name" value="CheY-like_superfamily"/>
</dbReference>
<evidence type="ECO:0008006" key="10">
    <source>
        <dbReference type="Google" id="ProtNLM"/>
    </source>
</evidence>
<dbReference type="EMBL" id="CP019384">
    <property type="protein sequence ID" value="QAT17737.1"/>
    <property type="molecule type" value="Genomic_DNA"/>
</dbReference>
<keyword evidence="2" id="KW-0805">Transcription regulation</keyword>
<feature type="domain" description="Response regulatory" evidence="7">
    <location>
        <begin position="5"/>
        <end position="121"/>
    </location>
</feature>
<dbReference type="InterPro" id="IPR016032">
    <property type="entry name" value="Sig_transdc_resp-reg_C-effctor"/>
</dbReference>
<dbReference type="GO" id="GO:0003677">
    <property type="term" value="F:DNA binding"/>
    <property type="evidence" value="ECO:0007669"/>
    <property type="project" value="UniProtKB-KW"/>
</dbReference>
<organism evidence="8 9">
    <name type="scientific">Velamenicoccus archaeovorus</name>
    <dbReference type="NCBI Taxonomy" id="1930593"/>
    <lineage>
        <taxon>Bacteria</taxon>
        <taxon>Pseudomonadati</taxon>
        <taxon>Candidatus Omnitrophota</taxon>
        <taxon>Candidatus Velamenicoccus</taxon>
    </lineage>
</organism>
<dbReference type="PANTHER" id="PTHR43214:SF41">
    <property type="entry name" value="NITRATE_NITRITE RESPONSE REGULATOR PROTEIN NARP"/>
    <property type="match status" value="1"/>
</dbReference>
<dbReference type="CDD" id="cd06170">
    <property type="entry name" value="LuxR_C_like"/>
    <property type="match status" value="1"/>
</dbReference>